<proteinExistence type="predicted"/>
<comment type="caution">
    <text evidence="1">The sequence shown here is derived from an EMBL/GenBank/DDBJ whole genome shotgun (WGS) entry which is preliminary data.</text>
</comment>
<accession>A0ABP0V5X9</accession>
<evidence type="ECO:0000313" key="2">
    <source>
        <dbReference type="Proteomes" id="UP001497444"/>
    </source>
</evidence>
<reference evidence="1" key="1">
    <citation type="submission" date="2024-02" db="EMBL/GenBank/DDBJ databases">
        <authorList>
            <consortium name="ELIXIR-Norway"/>
            <consortium name="Elixir Norway"/>
        </authorList>
    </citation>
    <scope>NUCLEOTIDE SEQUENCE</scope>
</reference>
<evidence type="ECO:0000313" key="1">
    <source>
        <dbReference type="EMBL" id="CAK9249830.1"/>
    </source>
</evidence>
<dbReference type="EMBL" id="CAXAQS010000054">
    <property type="protein sequence ID" value="CAK9249830.1"/>
    <property type="molecule type" value="Genomic_DNA"/>
</dbReference>
<dbReference type="Proteomes" id="UP001497444">
    <property type="component" value="Unassembled WGS sequence"/>
</dbReference>
<dbReference type="SUPFAM" id="SSF102114">
    <property type="entry name" value="Radical SAM enzymes"/>
    <property type="match status" value="1"/>
</dbReference>
<name>A0ABP0V5X9_9BRYO</name>
<sequence>MDHFALETDSLWTSFQEGALHRNFMGYTSRQVAPLIGLGVSAIGDSWRAFAQNEKLVETYQARVEKGEIPIHRGHLLSGEDQVIRRHVLDLMTRMRTNWNSRETYTEFLETVPDRLAELSSDGLVEIQGRDCVRYGKRSRFLEKRLHGF</sequence>
<gene>
    <name evidence="1" type="ORF">CSSPJE1EN1_LOCUS25208</name>
</gene>
<protein>
    <submittedName>
        <fullName evidence="1">Uncharacterized protein</fullName>
    </submittedName>
</protein>
<keyword evidence="2" id="KW-1185">Reference proteome</keyword>
<organism evidence="1 2">
    <name type="scientific">Sphagnum jensenii</name>
    <dbReference type="NCBI Taxonomy" id="128206"/>
    <lineage>
        <taxon>Eukaryota</taxon>
        <taxon>Viridiplantae</taxon>
        <taxon>Streptophyta</taxon>
        <taxon>Embryophyta</taxon>
        <taxon>Bryophyta</taxon>
        <taxon>Sphagnophytina</taxon>
        <taxon>Sphagnopsida</taxon>
        <taxon>Sphagnales</taxon>
        <taxon>Sphagnaceae</taxon>
        <taxon>Sphagnum</taxon>
    </lineage>
</organism>
<dbReference type="InterPro" id="IPR058240">
    <property type="entry name" value="rSAM_sf"/>
</dbReference>